<reference evidence="2" key="1">
    <citation type="journal article" date="2019" name="Int. J. Syst. Evol. Microbiol.">
        <title>The Global Catalogue of Microorganisms (GCM) 10K type strain sequencing project: providing services to taxonomists for standard genome sequencing and annotation.</title>
        <authorList>
            <consortium name="The Broad Institute Genomics Platform"/>
            <consortium name="The Broad Institute Genome Sequencing Center for Infectious Disease"/>
            <person name="Wu L."/>
            <person name="Ma J."/>
        </authorList>
    </citation>
    <scope>NUCLEOTIDE SEQUENCE [LARGE SCALE GENOMIC DNA]</scope>
    <source>
        <strain evidence="2">KCTC 42964</strain>
    </source>
</reference>
<dbReference type="EMBL" id="JBHRTR010000054">
    <property type="protein sequence ID" value="MFC3231420.1"/>
    <property type="molecule type" value="Genomic_DNA"/>
</dbReference>
<evidence type="ECO:0000313" key="2">
    <source>
        <dbReference type="Proteomes" id="UP001595528"/>
    </source>
</evidence>
<protein>
    <submittedName>
        <fullName evidence="1">PAS domain-containing protein</fullName>
    </submittedName>
</protein>
<gene>
    <name evidence="1" type="ORF">ACFOGJ_29500</name>
</gene>
<dbReference type="Pfam" id="PF07310">
    <property type="entry name" value="PAS_5"/>
    <property type="match status" value="1"/>
</dbReference>
<accession>A0ABV7LAT7</accession>
<keyword evidence="2" id="KW-1185">Reference proteome</keyword>
<name>A0ABV7LAT7_9PROT</name>
<sequence length="203" mass="21539">MPRATLWQPGPGDGTLRRRGLARRRQPAAEGALDAFVATPFHADPAMASDPALGWLAALLATAADRGGLPRRSEITPRRIGPGALPKVLLLQVTGPPRRYLIRLVGTELVRSSGRDNTGRYFDELAEEQRGANPYYLQLLDHVADSGTALLVAANLFYRDRAWQPVRALVTPVSGNGDGVGYIACAIDLPPGEGQAAPGGAVS</sequence>
<proteinExistence type="predicted"/>
<dbReference type="RefSeq" id="WP_379906897.1">
    <property type="nucleotide sequence ID" value="NZ_JBHRTR010000054.1"/>
</dbReference>
<dbReference type="InterPro" id="IPR009922">
    <property type="entry name" value="DUF1457"/>
</dbReference>
<comment type="caution">
    <text evidence="1">The sequence shown here is derived from an EMBL/GenBank/DDBJ whole genome shotgun (WGS) entry which is preliminary data.</text>
</comment>
<dbReference type="Proteomes" id="UP001595528">
    <property type="component" value="Unassembled WGS sequence"/>
</dbReference>
<evidence type="ECO:0000313" key="1">
    <source>
        <dbReference type="EMBL" id="MFC3231420.1"/>
    </source>
</evidence>
<organism evidence="1 2">
    <name type="scientific">Marinibaculum pumilum</name>
    <dbReference type="NCBI Taxonomy" id="1766165"/>
    <lineage>
        <taxon>Bacteria</taxon>
        <taxon>Pseudomonadati</taxon>
        <taxon>Pseudomonadota</taxon>
        <taxon>Alphaproteobacteria</taxon>
        <taxon>Rhodospirillales</taxon>
        <taxon>Rhodospirillaceae</taxon>
        <taxon>Marinibaculum</taxon>
    </lineage>
</organism>